<proteinExistence type="predicted"/>
<evidence type="ECO:0000313" key="2">
    <source>
        <dbReference type="Proteomes" id="UP001345963"/>
    </source>
</evidence>
<keyword evidence="2" id="KW-1185">Reference proteome</keyword>
<comment type="caution">
    <text evidence="1">The sequence shown here is derived from an EMBL/GenBank/DDBJ whole genome shotgun (WGS) entry which is preliminary data.</text>
</comment>
<accession>A0ABU7C108</accession>
<gene>
    <name evidence="1" type="ORF">ATANTOWER_029497</name>
</gene>
<reference evidence="1 2" key="1">
    <citation type="submission" date="2021-07" db="EMBL/GenBank/DDBJ databases">
        <authorList>
            <person name="Palmer J.M."/>
        </authorList>
    </citation>
    <scope>NUCLEOTIDE SEQUENCE [LARGE SCALE GENOMIC DNA]</scope>
    <source>
        <strain evidence="1 2">AT_MEX2019</strain>
        <tissue evidence="1">Muscle</tissue>
    </source>
</reference>
<dbReference type="EMBL" id="JAHUTI010076485">
    <property type="protein sequence ID" value="MED6256581.1"/>
    <property type="molecule type" value="Genomic_DNA"/>
</dbReference>
<organism evidence="1 2">
    <name type="scientific">Ataeniobius toweri</name>
    <dbReference type="NCBI Taxonomy" id="208326"/>
    <lineage>
        <taxon>Eukaryota</taxon>
        <taxon>Metazoa</taxon>
        <taxon>Chordata</taxon>
        <taxon>Craniata</taxon>
        <taxon>Vertebrata</taxon>
        <taxon>Euteleostomi</taxon>
        <taxon>Actinopterygii</taxon>
        <taxon>Neopterygii</taxon>
        <taxon>Teleostei</taxon>
        <taxon>Neoteleostei</taxon>
        <taxon>Acanthomorphata</taxon>
        <taxon>Ovalentaria</taxon>
        <taxon>Atherinomorphae</taxon>
        <taxon>Cyprinodontiformes</taxon>
        <taxon>Goodeidae</taxon>
        <taxon>Ataeniobius</taxon>
    </lineage>
</organism>
<evidence type="ECO:0000313" key="1">
    <source>
        <dbReference type="EMBL" id="MED6256581.1"/>
    </source>
</evidence>
<name>A0ABU7C108_9TELE</name>
<sequence>MVRRPNLSYLQKKSRGPSRIITPDSTASFPLAVPFSTYIDGSQFQSRVLLRCVNKYLLNLCGFLLSVILHVGQTNC</sequence>
<protein>
    <submittedName>
        <fullName evidence="1">Uncharacterized protein</fullName>
    </submittedName>
</protein>
<dbReference type="Proteomes" id="UP001345963">
    <property type="component" value="Unassembled WGS sequence"/>
</dbReference>